<comment type="caution">
    <text evidence="1">The sequence shown here is derived from an EMBL/GenBank/DDBJ whole genome shotgun (WGS) entry which is preliminary data.</text>
</comment>
<name>A0A0F3PPF6_ANAPH</name>
<protein>
    <submittedName>
        <fullName evidence="1">Uncharacterized protein</fullName>
    </submittedName>
</protein>
<dbReference type="Proteomes" id="UP000033722">
    <property type="component" value="Unassembled WGS sequence"/>
</dbReference>
<dbReference type="PATRIC" id="fig|1359157.3.peg.1242"/>
<proteinExistence type="predicted"/>
<reference evidence="1 2" key="1">
    <citation type="submission" date="2015-01" db="EMBL/GenBank/DDBJ databases">
        <title>Genome Sequencing of Rickettsiales.</title>
        <authorList>
            <person name="Daugherty S.C."/>
            <person name="Su Q."/>
            <person name="Abolude K."/>
            <person name="Beier-Sexton M."/>
            <person name="Carlyon J.A."/>
            <person name="Carter R."/>
            <person name="Day N.P."/>
            <person name="Dumler S.J."/>
            <person name="Dyachenko V."/>
            <person name="Godinez A."/>
            <person name="Kurtti T.J."/>
            <person name="Lichay M."/>
            <person name="Mullins K.E."/>
            <person name="Ott S."/>
            <person name="Pappas-Brown V."/>
            <person name="Paris D.H."/>
            <person name="Patel P."/>
            <person name="Richards A.L."/>
            <person name="Sadzewicz L."/>
            <person name="Sears K."/>
            <person name="Seidman D."/>
            <person name="Sengamalay N."/>
            <person name="Stenos J."/>
            <person name="Tallon L.J."/>
            <person name="Vincent G."/>
            <person name="Fraser C.M."/>
            <person name="Munderloh U."/>
            <person name="Dunning-Hotopp J.C."/>
        </authorList>
    </citation>
    <scope>NUCLEOTIDE SEQUENCE [LARGE SCALE GENOMIC DNA]</scope>
    <source>
        <strain evidence="1 2">CRT53-1</strain>
    </source>
</reference>
<evidence type="ECO:0000313" key="1">
    <source>
        <dbReference type="EMBL" id="KJV82143.1"/>
    </source>
</evidence>
<gene>
    <name evidence="1" type="ORF">APHCRT_1373</name>
</gene>
<dbReference type="EMBL" id="LAOD01000029">
    <property type="protein sequence ID" value="KJV82143.1"/>
    <property type="molecule type" value="Genomic_DNA"/>
</dbReference>
<accession>A0A0F3PPF6</accession>
<sequence length="41" mass="4532">MRELIGYVNVAKLQVCVGMGIDSLVQRIKIRISPRCVALST</sequence>
<organism evidence="1 2">
    <name type="scientific">Anaplasma phagocytophilum str. CRT53-1</name>
    <dbReference type="NCBI Taxonomy" id="1359157"/>
    <lineage>
        <taxon>Bacteria</taxon>
        <taxon>Pseudomonadati</taxon>
        <taxon>Pseudomonadota</taxon>
        <taxon>Alphaproteobacteria</taxon>
        <taxon>Rickettsiales</taxon>
        <taxon>Anaplasmataceae</taxon>
        <taxon>Anaplasma</taxon>
        <taxon>phagocytophilum group</taxon>
    </lineage>
</organism>
<dbReference type="AlphaFoldDB" id="A0A0F3PPF6"/>
<evidence type="ECO:0000313" key="2">
    <source>
        <dbReference type="Proteomes" id="UP000033722"/>
    </source>
</evidence>